<name>A0A4P9WKN5_9FUNG</name>
<keyword evidence="1" id="KW-0472">Membrane</keyword>
<accession>A0A4P9WKN5</accession>
<dbReference type="Proteomes" id="UP000269721">
    <property type="component" value="Unassembled WGS sequence"/>
</dbReference>
<reference evidence="3" key="1">
    <citation type="journal article" date="2018" name="Nat. Microbiol.">
        <title>Leveraging single-cell genomics to expand the fungal tree of life.</title>
        <authorList>
            <person name="Ahrendt S.R."/>
            <person name="Quandt C.A."/>
            <person name="Ciobanu D."/>
            <person name="Clum A."/>
            <person name="Salamov A."/>
            <person name="Andreopoulos B."/>
            <person name="Cheng J.F."/>
            <person name="Woyke T."/>
            <person name="Pelin A."/>
            <person name="Henrissat B."/>
            <person name="Reynolds N.K."/>
            <person name="Benny G.L."/>
            <person name="Smith M.E."/>
            <person name="James T.Y."/>
            <person name="Grigoriev I.V."/>
        </authorList>
    </citation>
    <scope>NUCLEOTIDE SEQUENCE [LARGE SCALE GENOMIC DNA]</scope>
</reference>
<keyword evidence="1" id="KW-0812">Transmembrane</keyword>
<protein>
    <submittedName>
        <fullName evidence="2">Uncharacterized protein</fullName>
    </submittedName>
</protein>
<feature type="transmembrane region" description="Helical" evidence="1">
    <location>
        <begin position="20"/>
        <end position="37"/>
    </location>
</feature>
<dbReference type="AlphaFoldDB" id="A0A4P9WKN5"/>
<evidence type="ECO:0000313" key="2">
    <source>
        <dbReference type="EMBL" id="RKO91176.1"/>
    </source>
</evidence>
<keyword evidence="3" id="KW-1185">Reference proteome</keyword>
<keyword evidence="1" id="KW-1133">Transmembrane helix</keyword>
<dbReference type="EMBL" id="KZ995194">
    <property type="protein sequence ID" value="RKO91176.1"/>
    <property type="molecule type" value="Genomic_DNA"/>
</dbReference>
<organism evidence="2 3">
    <name type="scientific">Blyttiomyces helicus</name>
    <dbReference type="NCBI Taxonomy" id="388810"/>
    <lineage>
        <taxon>Eukaryota</taxon>
        <taxon>Fungi</taxon>
        <taxon>Fungi incertae sedis</taxon>
        <taxon>Chytridiomycota</taxon>
        <taxon>Chytridiomycota incertae sedis</taxon>
        <taxon>Chytridiomycetes</taxon>
        <taxon>Chytridiomycetes incertae sedis</taxon>
        <taxon>Blyttiomyces</taxon>
    </lineage>
</organism>
<sequence length="205" mass="22589">MAMTGGIFFWQYEAETDEGNIVNVVLVFVMAFLGRLVQWFWMGKFVRIVGVLTFQEFCVQCLGVGVVSAVCDHQLGAYPGCVKLKGELYLGGCQVPPCEVDLLPQECHFLTSANNIENEFADWVFVEPAVLIPFDHGARCLGGRLDSMFRGAVCLRVSLAVNWEWQLSVLCDPEAKRWAQVVDEQFGNVQRGGSGAAGSQLLESA</sequence>
<proteinExistence type="predicted"/>
<evidence type="ECO:0000256" key="1">
    <source>
        <dbReference type="SAM" id="Phobius"/>
    </source>
</evidence>
<evidence type="ECO:0000313" key="3">
    <source>
        <dbReference type="Proteomes" id="UP000269721"/>
    </source>
</evidence>
<gene>
    <name evidence="2" type="ORF">BDK51DRAFT_31632</name>
</gene>